<dbReference type="OrthoDB" id="2974223at2"/>
<dbReference type="EMBL" id="WEID01000082">
    <property type="protein sequence ID" value="KAB8128448.1"/>
    <property type="molecule type" value="Genomic_DNA"/>
</dbReference>
<evidence type="ECO:0000313" key="11">
    <source>
        <dbReference type="Proteomes" id="UP000480246"/>
    </source>
</evidence>
<evidence type="ECO:0000256" key="7">
    <source>
        <dbReference type="SAM" id="Coils"/>
    </source>
</evidence>
<evidence type="ECO:0000256" key="2">
    <source>
        <dbReference type="ARBA" id="ARBA00005745"/>
    </source>
</evidence>
<feature type="transmembrane region" description="Helical" evidence="8">
    <location>
        <begin position="172"/>
        <end position="190"/>
    </location>
</feature>
<evidence type="ECO:0000256" key="4">
    <source>
        <dbReference type="ARBA" id="ARBA00022692"/>
    </source>
</evidence>
<dbReference type="GO" id="GO:0005886">
    <property type="term" value="C:plasma membrane"/>
    <property type="evidence" value="ECO:0007669"/>
    <property type="project" value="UniProtKB-SubCell"/>
</dbReference>
<proteinExistence type="inferred from homology"/>
<organism evidence="10 11">
    <name type="scientific">Gracilibacillus oryzae</name>
    <dbReference type="NCBI Taxonomy" id="1672701"/>
    <lineage>
        <taxon>Bacteria</taxon>
        <taxon>Bacillati</taxon>
        <taxon>Bacillota</taxon>
        <taxon>Bacilli</taxon>
        <taxon>Bacillales</taxon>
        <taxon>Bacillaceae</taxon>
        <taxon>Gracilibacillus</taxon>
    </lineage>
</organism>
<name>A0A7C8KNN8_9BACI</name>
<keyword evidence="7" id="KW-0175">Coiled coil</keyword>
<dbReference type="InterPro" id="IPR018076">
    <property type="entry name" value="T2SS_GspF_dom"/>
</dbReference>
<comment type="subcellular location">
    <subcellularLocation>
        <location evidence="1">Cell membrane</location>
        <topology evidence="1">Multi-pass membrane protein</topology>
    </subcellularLocation>
</comment>
<keyword evidence="4 8" id="KW-0812">Transmembrane</keyword>
<dbReference type="AlphaFoldDB" id="A0A7C8KNN8"/>
<keyword evidence="3" id="KW-1003">Cell membrane</keyword>
<dbReference type="Gene3D" id="1.20.81.30">
    <property type="entry name" value="Type II secretion system (T2SS), domain F"/>
    <property type="match status" value="1"/>
</dbReference>
<dbReference type="Proteomes" id="UP000480246">
    <property type="component" value="Unassembled WGS sequence"/>
</dbReference>
<gene>
    <name evidence="10" type="ORF">F9U64_16070</name>
</gene>
<feature type="domain" description="Type II secretion system protein GspF" evidence="9">
    <location>
        <begin position="224"/>
        <end position="346"/>
    </location>
</feature>
<reference evidence="10 11" key="1">
    <citation type="submission" date="2019-10" db="EMBL/GenBank/DDBJ databases">
        <title>Gracilibacillus sp. nov. isolated from rice seeds.</title>
        <authorList>
            <person name="He S."/>
        </authorList>
    </citation>
    <scope>NUCLEOTIDE SEQUENCE [LARGE SCALE GENOMIC DNA]</scope>
    <source>
        <strain evidence="10 11">TD8</strain>
    </source>
</reference>
<evidence type="ECO:0000256" key="1">
    <source>
        <dbReference type="ARBA" id="ARBA00004651"/>
    </source>
</evidence>
<feature type="transmembrane region" description="Helical" evidence="8">
    <location>
        <begin position="127"/>
        <end position="152"/>
    </location>
</feature>
<dbReference type="PANTHER" id="PTHR30012:SF0">
    <property type="entry name" value="TYPE II SECRETION SYSTEM PROTEIN F-RELATED"/>
    <property type="match status" value="1"/>
</dbReference>
<evidence type="ECO:0000256" key="6">
    <source>
        <dbReference type="ARBA" id="ARBA00023136"/>
    </source>
</evidence>
<evidence type="ECO:0000256" key="5">
    <source>
        <dbReference type="ARBA" id="ARBA00022989"/>
    </source>
</evidence>
<accession>A0A7C8KNN8</accession>
<comment type="caution">
    <text evidence="10">The sequence shown here is derived from an EMBL/GenBank/DDBJ whole genome shotgun (WGS) entry which is preliminary data.</text>
</comment>
<keyword evidence="6 8" id="KW-0472">Membrane</keyword>
<feature type="transmembrane region" description="Helical" evidence="8">
    <location>
        <begin position="327"/>
        <end position="348"/>
    </location>
</feature>
<dbReference type="Pfam" id="PF00482">
    <property type="entry name" value="T2SSF"/>
    <property type="match status" value="1"/>
</dbReference>
<evidence type="ECO:0000313" key="10">
    <source>
        <dbReference type="EMBL" id="KAB8128448.1"/>
    </source>
</evidence>
<keyword evidence="5 8" id="KW-1133">Transmembrane helix</keyword>
<dbReference type="PANTHER" id="PTHR30012">
    <property type="entry name" value="GENERAL SECRETION PATHWAY PROTEIN"/>
    <property type="match status" value="1"/>
</dbReference>
<evidence type="ECO:0000256" key="3">
    <source>
        <dbReference type="ARBA" id="ARBA00022475"/>
    </source>
</evidence>
<dbReference type="InterPro" id="IPR003004">
    <property type="entry name" value="GspF/PilC"/>
</dbReference>
<evidence type="ECO:0000259" key="9">
    <source>
        <dbReference type="Pfam" id="PF00482"/>
    </source>
</evidence>
<dbReference type="InterPro" id="IPR042094">
    <property type="entry name" value="T2SS_GspF_sf"/>
</dbReference>
<comment type="similarity">
    <text evidence="2">Belongs to the GSP F family.</text>
</comment>
<feature type="coiled-coil region" evidence="7">
    <location>
        <begin position="288"/>
        <end position="315"/>
    </location>
</feature>
<protein>
    <recommendedName>
        <fullName evidence="9">Type II secretion system protein GspF domain-containing protein</fullName>
    </recommendedName>
</protein>
<keyword evidence="11" id="KW-1185">Reference proteome</keyword>
<evidence type="ECO:0000256" key="8">
    <source>
        <dbReference type="SAM" id="Phobius"/>
    </source>
</evidence>
<sequence length="354" mass="41746">MPMAILAKKAATKLELNNKLSIRKQYKFMYRLKQLLERNYNLHDAIEVISWDKELNAVVNSVRMSFFEGQSLAKALAKARFQTNIVHYLEISSQYGNITYGVKHCCYILKQQIDLIKRFKQLSTYPLLLFVFFILILYVLRTFIFPSFQSLLTAETSTASIFQTTSLIVDTFYYGILVTICFLILLAIFYPKIKHRFSIKQKIKLHSKIPLWRNYKKMQLTFLFTTHLSSLLHSGLNMKECFHILHQSNIEPIITHYVEIIDSHLIKGYEATSILPIFQLFEKDLQNIMQKDRNAKQLTEELQLYSEHLLTMMEELLQKWLKILQPILLTILALLIVFVYITMMLPMFDYIQTI</sequence>